<evidence type="ECO:0000313" key="2">
    <source>
        <dbReference type="Proteomes" id="UP001177021"/>
    </source>
</evidence>
<proteinExistence type="predicted"/>
<protein>
    <submittedName>
        <fullName evidence="1">Uncharacterized protein</fullName>
    </submittedName>
</protein>
<sequence>MDSFHYSSHFASNSDSFGYDMSWWKEEHFNASDVDADGWSTKLSRVQ</sequence>
<dbReference type="Proteomes" id="UP001177021">
    <property type="component" value="Unassembled WGS sequence"/>
</dbReference>
<reference evidence="1" key="1">
    <citation type="submission" date="2023-10" db="EMBL/GenBank/DDBJ databases">
        <authorList>
            <person name="Rodriguez Cubillos JULIANA M."/>
            <person name="De Vega J."/>
        </authorList>
    </citation>
    <scope>NUCLEOTIDE SEQUENCE</scope>
</reference>
<comment type="caution">
    <text evidence="1">The sequence shown here is derived from an EMBL/GenBank/DDBJ whole genome shotgun (WGS) entry which is preliminary data.</text>
</comment>
<dbReference type="EMBL" id="CASHSV030000409">
    <property type="protein sequence ID" value="CAJ2663470.1"/>
    <property type="molecule type" value="Genomic_DNA"/>
</dbReference>
<gene>
    <name evidence="1" type="ORF">MILVUS5_LOCUS28890</name>
</gene>
<evidence type="ECO:0000313" key="1">
    <source>
        <dbReference type="EMBL" id="CAJ2663470.1"/>
    </source>
</evidence>
<keyword evidence="2" id="KW-1185">Reference proteome</keyword>
<organism evidence="1 2">
    <name type="scientific">Trifolium pratense</name>
    <name type="common">Red clover</name>
    <dbReference type="NCBI Taxonomy" id="57577"/>
    <lineage>
        <taxon>Eukaryota</taxon>
        <taxon>Viridiplantae</taxon>
        <taxon>Streptophyta</taxon>
        <taxon>Embryophyta</taxon>
        <taxon>Tracheophyta</taxon>
        <taxon>Spermatophyta</taxon>
        <taxon>Magnoliopsida</taxon>
        <taxon>eudicotyledons</taxon>
        <taxon>Gunneridae</taxon>
        <taxon>Pentapetalae</taxon>
        <taxon>rosids</taxon>
        <taxon>fabids</taxon>
        <taxon>Fabales</taxon>
        <taxon>Fabaceae</taxon>
        <taxon>Papilionoideae</taxon>
        <taxon>50 kb inversion clade</taxon>
        <taxon>NPAAA clade</taxon>
        <taxon>Hologalegina</taxon>
        <taxon>IRL clade</taxon>
        <taxon>Trifolieae</taxon>
        <taxon>Trifolium</taxon>
    </lineage>
</organism>
<name>A0ACB0L3S2_TRIPR</name>
<accession>A0ACB0L3S2</accession>